<dbReference type="EC" id="2.3.1.225" evidence="10"/>
<evidence type="ECO:0000256" key="7">
    <source>
        <dbReference type="ARBA" id="ARBA00023288"/>
    </source>
</evidence>
<feature type="compositionally biased region" description="Low complexity" evidence="11">
    <location>
        <begin position="130"/>
        <end position="149"/>
    </location>
</feature>
<evidence type="ECO:0000256" key="3">
    <source>
        <dbReference type="ARBA" id="ARBA00022692"/>
    </source>
</evidence>
<dbReference type="PROSITE" id="PS50216">
    <property type="entry name" value="DHHC"/>
    <property type="match status" value="1"/>
</dbReference>
<dbReference type="GO" id="GO:0005794">
    <property type="term" value="C:Golgi apparatus"/>
    <property type="evidence" value="ECO:0007669"/>
    <property type="project" value="TreeGrafter"/>
</dbReference>
<reference evidence="14" key="1">
    <citation type="journal article" date="2012" name="Science">
        <title>The Paleozoic origin of enzymatic lignin decomposition reconstructed from 31 fungal genomes.</title>
        <authorList>
            <person name="Floudas D."/>
            <person name="Binder M."/>
            <person name="Riley R."/>
            <person name="Barry K."/>
            <person name="Blanchette R.A."/>
            <person name="Henrissat B."/>
            <person name="Martinez A.T."/>
            <person name="Otillar R."/>
            <person name="Spatafora J.W."/>
            <person name="Yadav J.S."/>
            <person name="Aerts A."/>
            <person name="Benoit I."/>
            <person name="Boyd A."/>
            <person name="Carlson A."/>
            <person name="Copeland A."/>
            <person name="Coutinho P.M."/>
            <person name="de Vries R.P."/>
            <person name="Ferreira P."/>
            <person name="Findley K."/>
            <person name="Foster B."/>
            <person name="Gaskell J."/>
            <person name="Glotzer D."/>
            <person name="Gorecki P."/>
            <person name="Heitman J."/>
            <person name="Hesse C."/>
            <person name="Hori C."/>
            <person name="Igarashi K."/>
            <person name="Jurgens J.A."/>
            <person name="Kallen N."/>
            <person name="Kersten P."/>
            <person name="Kohler A."/>
            <person name="Kuees U."/>
            <person name="Kumar T.K.A."/>
            <person name="Kuo A."/>
            <person name="LaButti K."/>
            <person name="Larrondo L.F."/>
            <person name="Lindquist E."/>
            <person name="Ling A."/>
            <person name="Lombard V."/>
            <person name="Lucas S."/>
            <person name="Lundell T."/>
            <person name="Martin R."/>
            <person name="McLaughlin D.J."/>
            <person name="Morgenstern I."/>
            <person name="Morin E."/>
            <person name="Murat C."/>
            <person name="Nagy L.G."/>
            <person name="Nolan M."/>
            <person name="Ohm R.A."/>
            <person name="Patyshakuliyeva A."/>
            <person name="Rokas A."/>
            <person name="Ruiz-Duenas F.J."/>
            <person name="Sabat G."/>
            <person name="Salamov A."/>
            <person name="Samejima M."/>
            <person name="Schmutz J."/>
            <person name="Slot J.C."/>
            <person name="St John F."/>
            <person name="Stenlid J."/>
            <person name="Sun H."/>
            <person name="Sun S."/>
            <person name="Syed K."/>
            <person name="Tsang A."/>
            <person name="Wiebenga A."/>
            <person name="Young D."/>
            <person name="Pisabarro A."/>
            <person name="Eastwood D.C."/>
            <person name="Martin F."/>
            <person name="Cullen D."/>
            <person name="Grigoriev I.V."/>
            <person name="Hibbett D.S."/>
        </authorList>
    </citation>
    <scope>NUCLEOTIDE SEQUENCE [LARGE SCALE GENOMIC DNA]</scope>
    <source>
        <strain evidence="14">RWD-64-598 SS2</strain>
    </source>
</reference>
<keyword evidence="2 10" id="KW-0808">Transferase</keyword>
<proteinExistence type="inferred from homology"/>
<evidence type="ECO:0000259" key="12">
    <source>
        <dbReference type="Pfam" id="PF01529"/>
    </source>
</evidence>
<dbReference type="OMA" id="DSPWAFI"/>
<keyword evidence="8 10" id="KW-0012">Acyltransferase</keyword>
<organism evidence="13 14">
    <name type="scientific">Coniophora puteana (strain RWD-64-598)</name>
    <name type="common">Brown rot fungus</name>
    <dbReference type="NCBI Taxonomy" id="741705"/>
    <lineage>
        <taxon>Eukaryota</taxon>
        <taxon>Fungi</taxon>
        <taxon>Dikarya</taxon>
        <taxon>Basidiomycota</taxon>
        <taxon>Agaricomycotina</taxon>
        <taxon>Agaricomycetes</taxon>
        <taxon>Agaricomycetidae</taxon>
        <taxon>Boletales</taxon>
        <taxon>Coniophorineae</taxon>
        <taxon>Coniophoraceae</taxon>
        <taxon>Coniophora</taxon>
    </lineage>
</organism>
<comment type="subcellular location">
    <subcellularLocation>
        <location evidence="1">Membrane</location>
        <topology evidence="1">Multi-pass membrane protein</topology>
    </subcellularLocation>
</comment>
<gene>
    <name evidence="13" type="ORF">CONPUDRAFT_97436</name>
</gene>
<feature type="compositionally biased region" description="Polar residues" evidence="11">
    <location>
        <begin position="184"/>
        <end position="199"/>
    </location>
</feature>
<feature type="compositionally biased region" description="Polar residues" evidence="11">
    <location>
        <begin position="230"/>
        <end position="240"/>
    </location>
</feature>
<feature type="compositionally biased region" description="Polar residues" evidence="11">
    <location>
        <begin position="109"/>
        <end position="121"/>
    </location>
</feature>
<keyword evidence="3 10" id="KW-0812">Transmembrane</keyword>
<dbReference type="GO" id="GO:0019706">
    <property type="term" value="F:protein-cysteine S-palmitoyltransferase activity"/>
    <property type="evidence" value="ECO:0007669"/>
    <property type="project" value="UniProtKB-EC"/>
</dbReference>
<dbReference type="InterPro" id="IPR001594">
    <property type="entry name" value="Palmitoyltrfase_DHHC"/>
</dbReference>
<dbReference type="Pfam" id="PF01529">
    <property type="entry name" value="DHHC"/>
    <property type="match status" value="1"/>
</dbReference>
<evidence type="ECO:0000256" key="11">
    <source>
        <dbReference type="SAM" id="MobiDB-lite"/>
    </source>
</evidence>
<dbReference type="GO" id="GO:0006612">
    <property type="term" value="P:protein targeting to membrane"/>
    <property type="evidence" value="ECO:0007669"/>
    <property type="project" value="TreeGrafter"/>
</dbReference>
<comment type="domain">
    <text evidence="10">The DHHC domain is required for palmitoyltransferase activity.</text>
</comment>
<dbReference type="RefSeq" id="XP_007764601.1">
    <property type="nucleotide sequence ID" value="XM_007766411.1"/>
</dbReference>
<dbReference type="GO" id="GO:0016020">
    <property type="term" value="C:membrane"/>
    <property type="evidence" value="ECO:0007669"/>
    <property type="project" value="UniProtKB-SubCell"/>
</dbReference>
<feature type="compositionally biased region" description="Polar residues" evidence="11">
    <location>
        <begin position="263"/>
        <end position="282"/>
    </location>
</feature>
<dbReference type="GeneID" id="19211812"/>
<protein>
    <recommendedName>
        <fullName evidence="10">Palmitoyltransferase</fullName>
        <ecNumber evidence="10">2.3.1.225</ecNumber>
    </recommendedName>
</protein>
<feature type="region of interest" description="Disordered" evidence="11">
    <location>
        <begin position="437"/>
        <end position="457"/>
    </location>
</feature>
<feature type="compositionally biased region" description="Polar residues" evidence="11">
    <location>
        <begin position="74"/>
        <end position="89"/>
    </location>
</feature>
<comment type="caution">
    <text evidence="13">The sequence shown here is derived from an EMBL/GenBank/DDBJ whole genome shotgun (WGS) entry which is preliminary data.</text>
</comment>
<accession>A0A5M3N0Y9</accession>
<comment type="similarity">
    <text evidence="10">Belongs to the DHHC palmitoyltransferase family.</text>
</comment>
<keyword evidence="14" id="KW-1185">Reference proteome</keyword>
<dbReference type="KEGG" id="cput:CONPUDRAFT_97436"/>
<evidence type="ECO:0000256" key="2">
    <source>
        <dbReference type="ARBA" id="ARBA00022679"/>
    </source>
</evidence>
<feature type="region of interest" description="Disordered" evidence="11">
    <location>
        <begin position="1"/>
        <end position="323"/>
    </location>
</feature>
<dbReference type="InterPro" id="IPR039859">
    <property type="entry name" value="PFA4/ZDH16/20/ERF2-like"/>
</dbReference>
<dbReference type="GO" id="GO:0005783">
    <property type="term" value="C:endoplasmic reticulum"/>
    <property type="evidence" value="ECO:0007669"/>
    <property type="project" value="TreeGrafter"/>
</dbReference>
<keyword evidence="4 10" id="KW-1133">Transmembrane helix</keyword>
<feature type="domain" description="Palmitoyltransferase DHHC" evidence="12">
    <location>
        <begin position="469"/>
        <end position="595"/>
    </location>
</feature>
<dbReference type="AlphaFoldDB" id="A0A5M3N0Y9"/>
<feature type="compositionally biased region" description="Basic and acidic residues" evidence="11">
    <location>
        <begin position="150"/>
        <end position="161"/>
    </location>
</feature>
<evidence type="ECO:0000256" key="5">
    <source>
        <dbReference type="ARBA" id="ARBA00023136"/>
    </source>
</evidence>
<dbReference type="PANTHER" id="PTHR22883:SF488">
    <property type="entry name" value="PALMITOYLTRANSFERASE"/>
    <property type="match status" value="1"/>
</dbReference>
<name>A0A5M3N0Y9_CONPW</name>
<sequence length="671" mass="72835">MANSQVPLSFPPSPTNSSFPSRMNSTRSPQLPLPSSDFSATPVRGLKKSAAARSRSGSVDAKANGQGLNLHIRSASSVTANRGLASTSVDHARDQPTSSPPGSSPPTVATFQVPSLTSTSHAGGILPSASFFHPSRPSARPSSAQSGSFTEEHSHSHDTPPDHYPLTHLASLNSHDESFAGSDGVQSSPGRDDTPQQLSKRFKHSREPLLPMGSRPLTASSSAPARPSIDRSTSQRSAGGNTRIRGSLERVFRHGLSIDSPRRSTTSPALALQRPSTSTDANHTFEKDRPVDNLYPMRLTRRNVSRSSSHQEDQGSVLSPSPAPSLMFQPVPPDYKHPLSETPISPMKRIYQIYPSQNQFFFGGRLLTGGDSPWAFVASLIAVFGIAGVWLGTTSVWWWHNESPAVAILGAYMCALTISNMFAAAFRDPGILPRGLDPEPPMPATTSEDGGSRGPLPRDLRVRNDTVRVKYCATCKTYRPPRSSHCKMCDNCIDGCDHHCQWLNNCIGRRNYTFFFAFLASAVLTLCLVICTSALHLYLLTRRDHVAFRAALDHGAGSAVVFCLSVIVIWPMTALLAYHIRLLVLNVTTIEQIRNQAHKSVVPGPAPPNPFTFGSWRNNFAHVLCRPAGFSWIDAHALATEDKRRVNPGLDDIGLGWEANQSDHARASELV</sequence>
<evidence type="ECO:0000313" key="14">
    <source>
        <dbReference type="Proteomes" id="UP000053558"/>
    </source>
</evidence>
<dbReference type="OrthoDB" id="9909019at2759"/>
<feature type="transmembrane region" description="Helical" evidence="10">
    <location>
        <begin position="514"/>
        <end position="539"/>
    </location>
</feature>
<keyword evidence="5 10" id="KW-0472">Membrane</keyword>
<keyword evidence="7" id="KW-0449">Lipoprotein</keyword>
<evidence type="ECO:0000256" key="10">
    <source>
        <dbReference type="RuleBase" id="RU079119"/>
    </source>
</evidence>
<evidence type="ECO:0000256" key="6">
    <source>
        <dbReference type="ARBA" id="ARBA00023139"/>
    </source>
</evidence>
<keyword evidence="6" id="KW-0564">Palmitate</keyword>
<comment type="catalytic activity">
    <reaction evidence="9 10">
        <text>L-cysteinyl-[protein] + hexadecanoyl-CoA = S-hexadecanoyl-L-cysteinyl-[protein] + CoA</text>
        <dbReference type="Rhea" id="RHEA:36683"/>
        <dbReference type="Rhea" id="RHEA-COMP:10131"/>
        <dbReference type="Rhea" id="RHEA-COMP:11032"/>
        <dbReference type="ChEBI" id="CHEBI:29950"/>
        <dbReference type="ChEBI" id="CHEBI:57287"/>
        <dbReference type="ChEBI" id="CHEBI:57379"/>
        <dbReference type="ChEBI" id="CHEBI:74151"/>
        <dbReference type="EC" id="2.3.1.225"/>
    </reaction>
</comment>
<feature type="transmembrane region" description="Helical" evidence="10">
    <location>
        <begin position="405"/>
        <end position="426"/>
    </location>
</feature>
<evidence type="ECO:0000256" key="9">
    <source>
        <dbReference type="ARBA" id="ARBA00048048"/>
    </source>
</evidence>
<evidence type="ECO:0000313" key="13">
    <source>
        <dbReference type="EMBL" id="EIW84946.1"/>
    </source>
</evidence>
<dbReference type="EMBL" id="JH711574">
    <property type="protein sequence ID" value="EIW84946.1"/>
    <property type="molecule type" value="Genomic_DNA"/>
</dbReference>
<evidence type="ECO:0000256" key="8">
    <source>
        <dbReference type="ARBA" id="ARBA00023315"/>
    </source>
</evidence>
<feature type="transmembrane region" description="Helical" evidence="10">
    <location>
        <begin position="374"/>
        <end position="399"/>
    </location>
</feature>
<evidence type="ECO:0000256" key="4">
    <source>
        <dbReference type="ARBA" id="ARBA00022989"/>
    </source>
</evidence>
<feature type="transmembrane region" description="Helical" evidence="10">
    <location>
        <begin position="559"/>
        <end position="578"/>
    </location>
</feature>
<evidence type="ECO:0000256" key="1">
    <source>
        <dbReference type="ARBA" id="ARBA00004141"/>
    </source>
</evidence>
<dbReference type="Proteomes" id="UP000053558">
    <property type="component" value="Unassembled WGS sequence"/>
</dbReference>
<dbReference type="PANTHER" id="PTHR22883">
    <property type="entry name" value="ZINC FINGER DHHC DOMAIN CONTAINING PROTEIN"/>
    <property type="match status" value="1"/>
</dbReference>